<dbReference type="EMBL" id="MUJZ01015592">
    <property type="protein sequence ID" value="OTF81027.1"/>
    <property type="molecule type" value="Genomic_DNA"/>
</dbReference>
<reference evidence="1 2" key="1">
    <citation type="submission" date="2017-03" db="EMBL/GenBank/DDBJ databases">
        <title>Genome Survey of Euroglyphus maynei.</title>
        <authorList>
            <person name="Arlian L.G."/>
            <person name="Morgan M.S."/>
            <person name="Rider S.D."/>
        </authorList>
    </citation>
    <scope>NUCLEOTIDE SEQUENCE [LARGE SCALE GENOMIC DNA]</scope>
    <source>
        <strain evidence="1">Arlian Lab</strain>
        <tissue evidence="1">Whole body</tissue>
    </source>
</reference>
<dbReference type="AlphaFoldDB" id="A0A1Y3BLQ3"/>
<evidence type="ECO:0000313" key="1">
    <source>
        <dbReference type="EMBL" id="OTF81027.1"/>
    </source>
</evidence>
<name>A0A1Y3BLQ3_EURMA</name>
<accession>A0A1Y3BLQ3</accession>
<proteinExistence type="predicted"/>
<protein>
    <recommendedName>
        <fullName evidence="3">DH domain-containing protein</fullName>
    </recommendedName>
</protein>
<dbReference type="OrthoDB" id="6509668at2759"/>
<evidence type="ECO:0008006" key="3">
    <source>
        <dbReference type="Google" id="ProtNLM"/>
    </source>
</evidence>
<gene>
    <name evidence="1" type="ORF">BLA29_003048</name>
</gene>
<keyword evidence="2" id="KW-1185">Reference proteome</keyword>
<organism evidence="1 2">
    <name type="scientific">Euroglyphus maynei</name>
    <name type="common">Mayne's house dust mite</name>
    <dbReference type="NCBI Taxonomy" id="6958"/>
    <lineage>
        <taxon>Eukaryota</taxon>
        <taxon>Metazoa</taxon>
        <taxon>Ecdysozoa</taxon>
        <taxon>Arthropoda</taxon>
        <taxon>Chelicerata</taxon>
        <taxon>Arachnida</taxon>
        <taxon>Acari</taxon>
        <taxon>Acariformes</taxon>
        <taxon>Sarcoptiformes</taxon>
        <taxon>Astigmata</taxon>
        <taxon>Psoroptidia</taxon>
        <taxon>Analgoidea</taxon>
        <taxon>Pyroglyphidae</taxon>
        <taxon>Pyroglyphinae</taxon>
        <taxon>Euroglyphus</taxon>
    </lineage>
</organism>
<evidence type="ECO:0000313" key="2">
    <source>
        <dbReference type="Proteomes" id="UP000194236"/>
    </source>
</evidence>
<comment type="caution">
    <text evidence="1">The sequence shown here is derived from an EMBL/GenBank/DDBJ whole genome shotgun (WGS) entry which is preliminary data.</text>
</comment>
<dbReference type="Proteomes" id="UP000194236">
    <property type="component" value="Unassembled WGS sequence"/>
</dbReference>
<sequence length="92" mass="11125">MNKEIEKRFESLEELQPQIVPLVSNEKKYLHCLKKMDEKFQYKRGQLLKSCPKLNENQKPGEQKKENIHLSGDLLNDLNQFYRFQQLIKKIY</sequence>